<keyword evidence="3" id="KW-1185">Reference proteome</keyword>
<reference evidence="2 3" key="1">
    <citation type="journal article" date="2025" name="Microbiol. Resour. Announc.">
        <title>Draft genome sequences for Neonectria magnoliae and Neonectria punicea, canker pathogens of Liriodendron tulipifera and Acer saccharum in West Virginia.</title>
        <authorList>
            <person name="Petronek H.M."/>
            <person name="Kasson M.T."/>
            <person name="Metheny A.M."/>
            <person name="Stauder C.M."/>
            <person name="Lovett B."/>
            <person name="Lynch S.C."/>
            <person name="Garnas J.R."/>
            <person name="Kasson L.R."/>
            <person name="Stajich J.E."/>
        </authorList>
    </citation>
    <scope>NUCLEOTIDE SEQUENCE [LARGE SCALE GENOMIC DNA]</scope>
    <source>
        <strain evidence="2 3">NRRL 64651</strain>
    </source>
</reference>
<name>A0ABR1IEZ6_9HYPO</name>
<dbReference type="EMBL" id="JAZAVK010000006">
    <property type="protein sequence ID" value="KAK7432203.1"/>
    <property type="molecule type" value="Genomic_DNA"/>
</dbReference>
<evidence type="ECO:0000313" key="3">
    <source>
        <dbReference type="Proteomes" id="UP001498421"/>
    </source>
</evidence>
<dbReference type="Proteomes" id="UP001498421">
    <property type="component" value="Unassembled WGS sequence"/>
</dbReference>
<protein>
    <submittedName>
        <fullName evidence="2">Uncharacterized protein</fullName>
    </submittedName>
</protein>
<comment type="caution">
    <text evidence="2">The sequence shown here is derived from an EMBL/GenBank/DDBJ whole genome shotgun (WGS) entry which is preliminary data.</text>
</comment>
<feature type="compositionally biased region" description="Low complexity" evidence="1">
    <location>
        <begin position="10"/>
        <end position="20"/>
    </location>
</feature>
<evidence type="ECO:0000313" key="2">
    <source>
        <dbReference type="EMBL" id="KAK7432203.1"/>
    </source>
</evidence>
<organism evidence="2 3">
    <name type="scientific">Neonectria magnoliae</name>
    <dbReference type="NCBI Taxonomy" id="2732573"/>
    <lineage>
        <taxon>Eukaryota</taxon>
        <taxon>Fungi</taxon>
        <taxon>Dikarya</taxon>
        <taxon>Ascomycota</taxon>
        <taxon>Pezizomycotina</taxon>
        <taxon>Sordariomycetes</taxon>
        <taxon>Hypocreomycetidae</taxon>
        <taxon>Hypocreales</taxon>
        <taxon>Nectriaceae</taxon>
        <taxon>Neonectria</taxon>
    </lineage>
</organism>
<evidence type="ECO:0000256" key="1">
    <source>
        <dbReference type="SAM" id="MobiDB-lite"/>
    </source>
</evidence>
<sequence>MVMAFKDKLPGQQQGGPLSRLSGSLGAALFTAERLNIDQMAAKYSNPEPGVSTVQEQLRNVRITSGKTYTQIELPEAAPLVYPGLDRVAERDMDAAAKGIESTVSNMKDKWKGAGEFVQDYFDRKAQAA</sequence>
<proteinExistence type="predicted"/>
<accession>A0ABR1IEZ6</accession>
<feature type="region of interest" description="Disordered" evidence="1">
    <location>
        <begin position="1"/>
        <end position="20"/>
    </location>
</feature>
<gene>
    <name evidence="2" type="ORF">QQZ08_001148</name>
</gene>